<dbReference type="GO" id="GO:0016197">
    <property type="term" value="P:endosomal transport"/>
    <property type="evidence" value="ECO:0007669"/>
    <property type="project" value="TreeGrafter"/>
</dbReference>
<dbReference type="GO" id="GO:0006888">
    <property type="term" value="P:endoplasmic reticulum to Golgi vesicle-mediated transport"/>
    <property type="evidence" value="ECO:0007669"/>
    <property type="project" value="TreeGrafter"/>
</dbReference>
<keyword evidence="3" id="KW-1185">Reference proteome</keyword>
<dbReference type="PANTHER" id="PTHR34009:SF2">
    <property type="entry name" value="PROTEIN STAR"/>
    <property type="match status" value="1"/>
</dbReference>
<dbReference type="Proteomes" id="UP001515480">
    <property type="component" value="Unassembled WGS sequence"/>
</dbReference>
<gene>
    <name evidence="2" type="ORF">AB1Y20_012269</name>
</gene>
<dbReference type="AlphaFoldDB" id="A0AB34IQX2"/>
<dbReference type="EMBL" id="JBGBPQ010000021">
    <property type="protein sequence ID" value="KAL1503801.1"/>
    <property type="molecule type" value="Genomic_DNA"/>
</dbReference>
<dbReference type="InterPro" id="IPR053202">
    <property type="entry name" value="EGF_Rcpt_Signaling_Reg"/>
</dbReference>
<dbReference type="InterPro" id="IPR006342">
    <property type="entry name" value="FkbM_mtfrase"/>
</dbReference>
<dbReference type="PANTHER" id="PTHR34009">
    <property type="entry name" value="PROTEIN STAR"/>
    <property type="match status" value="1"/>
</dbReference>
<feature type="domain" description="Methyltransferase FkbM" evidence="1">
    <location>
        <begin position="62"/>
        <end position="207"/>
    </location>
</feature>
<sequence>MDADIARFLSTFTAASPVWTSKCRDIIAGTSPSPAQHSQDVFAWRNLFLPLSLRGERGVYVDAGASEPFHGSTTWFYDKCLGWRGLCVEPSPKYAAALRRERSCEVVPACLSSADGLSLPMARSGPFSRVGGKGRFVTNVTCHSVRGVLARAGVAEVHFWSLDVEGHEMAVLDTAWESAVRIHAVLVEDDQLDLPVLDQLMARKGYQPAARFWADSLYTLQQSKWHGQPWCPAPSAVRGDGYTRGMFRKKHNKLREHKLTCPSDERKRSPSTEELRAMI</sequence>
<dbReference type="GO" id="GO:0005794">
    <property type="term" value="C:Golgi apparatus"/>
    <property type="evidence" value="ECO:0007669"/>
    <property type="project" value="TreeGrafter"/>
</dbReference>
<organism evidence="2 3">
    <name type="scientific">Prymnesium parvum</name>
    <name type="common">Toxic golden alga</name>
    <dbReference type="NCBI Taxonomy" id="97485"/>
    <lineage>
        <taxon>Eukaryota</taxon>
        <taxon>Haptista</taxon>
        <taxon>Haptophyta</taxon>
        <taxon>Prymnesiophyceae</taxon>
        <taxon>Prymnesiales</taxon>
        <taxon>Prymnesiaceae</taxon>
        <taxon>Prymnesium</taxon>
    </lineage>
</organism>
<comment type="caution">
    <text evidence="2">The sequence shown here is derived from an EMBL/GenBank/DDBJ whole genome shotgun (WGS) entry which is preliminary data.</text>
</comment>
<dbReference type="SUPFAM" id="SSF53335">
    <property type="entry name" value="S-adenosyl-L-methionine-dependent methyltransferases"/>
    <property type="match status" value="1"/>
</dbReference>
<dbReference type="Gene3D" id="3.40.50.150">
    <property type="entry name" value="Vaccinia Virus protein VP39"/>
    <property type="match status" value="1"/>
</dbReference>
<proteinExistence type="predicted"/>
<protein>
    <recommendedName>
        <fullName evidence="1">Methyltransferase FkbM domain-containing protein</fullName>
    </recommendedName>
</protein>
<dbReference type="GO" id="GO:0031902">
    <property type="term" value="C:late endosome membrane"/>
    <property type="evidence" value="ECO:0007669"/>
    <property type="project" value="TreeGrafter"/>
</dbReference>
<accession>A0AB34IQX2</accession>
<dbReference type="GO" id="GO:0005789">
    <property type="term" value="C:endoplasmic reticulum membrane"/>
    <property type="evidence" value="ECO:0007669"/>
    <property type="project" value="TreeGrafter"/>
</dbReference>
<evidence type="ECO:0000313" key="3">
    <source>
        <dbReference type="Proteomes" id="UP001515480"/>
    </source>
</evidence>
<reference evidence="2 3" key="1">
    <citation type="journal article" date="2024" name="Science">
        <title>Giant polyketide synthase enzymes in the biosynthesis of giant marine polyether toxins.</title>
        <authorList>
            <person name="Fallon T.R."/>
            <person name="Shende V.V."/>
            <person name="Wierzbicki I.H."/>
            <person name="Pendleton A.L."/>
            <person name="Watervoot N.F."/>
            <person name="Auber R.P."/>
            <person name="Gonzalez D.J."/>
            <person name="Wisecaver J.H."/>
            <person name="Moore B.S."/>
        </authorList>
    </citation>
    <scope>NUCLEOTIDE SEQUENCE [LARGE SCALE GENOMIC DNA]</scope>
    <source>
        <strain evidence="2 3">12B1</strain>
    </source>
</reference>
<name>A0AB34IQX2_PRYPA</name>
<dbReference type="Pfam" id="PF05050">
    <property type="entry name" value="Methyltransf_21"/>
    <property type="match status" value="1"/>
</dbReference>
<dbReference type="InterPro" id="IPR029063">
    <property type="entry name" value="SAM-dependent_MTases_sf"/>
</dbReference>
<dbReference type="GO" id="GO:0005886">
    <property type="term" value="C:plasma membrane"/>
    <property type="evidence" value="ECO:0007669"/>
    <property type="project" value="TreeGrafter"/>
</dbReference>
<evidence type="ECO:0000313" key="2">
    <source>
        <dbReference type="EMBL" id="KAL1503801.1"/>
    </source>
</evidence>
<evidence type="ECO:0000259" key="1">
    <source>
        <dbReference type="Pfam" id="PF05050"/>
    </source>
</evidence>